<evidence type="ECO:0000256" key="2">
    <source>
        <dbReference type="ARBA" id="ARBA00022679"/>
    </source>
</evidence>
<evidence type="ECO:0000256" key="4">
    <source>
        <dbReference type="ARBA" id="ARBA00042380"/>
    </source>
</evidence>
<feature type="non-terminal residue" evidence="9">
    <location>
        <position position="198"/>
    </location>
</feature>
<evidence type="ECO:0000313" key="9">
    <source>
        <dbReference type="EMBL" id="CAG8663609.1"/>
    </source>
</evidence>
<dbReference type="AlphaFoldDB" id="A0A9N9E4J2"/>
<sequence>EEYGTFDHVERLRYLEIKPTSAEKVEIELLRELLASKVPGIQEFISEERYLMLKGKLMYNAYGIKTHKSEDSHLIKENAGETMRAEATPATGAGFYRVASYLTHSCEPNTEITFPKDNHKLSLVAISSIKAGDQLRVSYIPVGDRDVNNRRSELEAKWKFRCMCQKCVSEESVPSETDDERNWVDEDVEGESSNEVAA</sequence>
<keyword evidence="10" id="KW-1185">Reference proteome</keyword>
<evidence type="ECO:0000256" key="1">
    <source>
        <dbReference type="ARBA" id="ARBA00022603"/>
    </source>
</evidence>
<dbReference type="PROSITE" id="PS50280">
    <property type="entry name" value="SET"/>
    <property type="match status" value="1"/>
</dbReference>
<keyword evidence="1" id="KW-0489">Methyltransferase</keyword>
<dbReference type="EMBL" id="CAJVPJ010005716">
    <property type="protein sequence ID" value="CAG8663609.1"/>
    <property type="molecule type" value="Genomic_DNA"/>
</dbReference>
<evidence type="ECO:0000256" key="6">
    <source>
        <dbReference type="ARBA" id="ARBA00048619"/>
    </source>
</evidence>
<comment type="catalytic activity">
    <reaction evidence="6">
        <text>L-lysyl-[histone] + S-adenosyl-L-methionine = N(6)-methyl-L-lysyl-[histone] + S-adenosyl-L-homocysteine + H(+)</text>
        <dbReference type="Rhea" id="RHEA:10024"/>
        <dbReference type="Rhea" id="RHEA-COMP:9845"/>
        <dbReference type="Rhea" id="RHEA-COMP:9846"/>
        <dbReference type="ChEBI" id="CHEBI:15378"/>
        <dbReference type="ChEBI" id="CHEBI:29969"/>
        <dbReference type="ChEBI" id="CHEBI:57856"/>
        <dbReference type="ChEBI" id="CHEBI:59789"/>
        <dbReference type="ChEBI" id="CHEBI:61929"/>
    </reaction>
    <physiologicalReaction direction="left-to-right" evidence="6">
        <dbReference type="Rhea" id="RHEA:10025"/>
    </physiologicalReaction>
</comment>
<dbReference type="OrthoDB" id="2154253at2759"/>
<keyword evidence="2" id="KW-0808">Transferase</keyword>
<evidence type="ECO:0000256" key="5">
    <source>
        <dbReference type="ARBA" id="ARBA00044528"/>
    </source>
</evidence>
<dbReference type="GO" id="GO:0042799">
    <property type="term" value="F:histone H4K20 methyltransferase activity"/>
    <property type="evidence" value="ECO:0007669"/>
    <property type="project" value="TreeGrafter"/>
</dbReference>
<evidence type="ECO:0000256" key="7">
    <source>
        <dbReference type="SAM" id="MobiDB-lite"/>
    </source>
</evidence>
<dbReference type="Proteomes" id="UP000789572">
    <property type="component" value="Unassembled WGS sequence"/>
</dbReference>
<protein>
    <recommendedName>
        <fullName evidence="5">Histone-lysine N-methyltransferase SET5</fullName>
    </recommendedName>
    <alternativeName>
        <fullName evidence="4">SET domain-containing protein 5</fullName>
    </alternativeName>
</protein>
<dbReference type="CDD" id="cd20071">
    <property type="entry name" value="SET_SMYD"/>
    <property type="match status" value="1"/>
</dbReference>
<evidence type="ECO:0000259" key="8">
    <source>
        <dbReference type="PROSITE" id="PS50280"/>
    </source>
</evidence>
<feature type="domain" description="SET" evidence="8">
    <location>
        <begin position="39"/>
        <end position="140"/>
    </location>
</feature>
<feature type="region of interest" description="Disordered" evidence="7">
    <location>
        <begin position="169"/>
        <end position="198"/>
    </location>
</feature>
<reference evidence="9" key="1">
    <citation type="submission" date="2021-06" db="EMBL/GenBank/DDBJ databases">
        <authorList>
            <person name="Kallberg Y."/>
            <person name="Tangrot J."/>
            <person name="Rosling A."/>
        </authorList>
    </citation>
    <scope>NUCLEOTIDE SEQUENCE</scope>
    <source>
        <strain evidence="9">IA702</strain>
    </source>
</reference>
<dbReference type="InterPro" id="IPR046341">
    <property type="entry name" value="SET_dom_sf"/>
</dbReference>
<evidence type="ECO:0000313" key="10">
    <source>
        <dbReference type="Proteomes" id="UP000789572"/>
    </source>
</evidence>
<proteinExistence type="predicted"/>
<dbReference type="SUPFAM" id="SSF82199">
    <property type="entry name" value="SET domain"/>
    <property type="match status" value="1"/>
</dbReference>
<evidence type="ECO:0000256" key="3">
    <source>
        <dbReference type="ARBA" id="ARBA00022691"/>
    </source>
</evidence>
<comment type="caution">
    <text evidence="9">The sequence shown here is derived from an EMBL/GenBank/DDBJ whole genome shotgun (WGS) entry which is preliminary data.</text>
</comment>
<dbReference type="GO" id="GO:0032259">
    <property type="term" value="P:methylation"/>
    <property type="evidence" value="ECO:0007669"/>
    <property type="project" value="UniProtKB-KW"/>
</dbReference>
<gene>
    <name evidence="9" type="ORF">POCULU_LOCUS10585</name>
</gene>
<name>A0A9N9E4J2_9GLOM</name>
<dbReference type="InterPro" id="IPR001214">
    <property type="entry name" value="SET_dom"/>
</dbReference>
<organism evidence="9 10">
    <name type="scientific">Paraglomus occultum</name>
    <dbReference type="NCBI Taxonomy" id="144539"/>
    <lineage>
        <taxon>Eukaryota</taxon>
        <taxon>Fungi</taxon>
        <taxon>Fungi incertae sedis</taxon>
        <taxon>Mucoromycota</taxon>
        <taxon>Glomeromycotina</taxon>
        <taxon>Glomeromycetes</taxon>
        <taxon>Paraglomerales</taxon>
        <taxon>Paraglomeraceae</taxon>
        <taxon>Paraglomus</taxon>
    </lineage>
</organism>
<dbReference type="Pfam" id="PF00856">
    <property type="entry name" value="SET"/>
    <property type="match status" value="1"/>
</dbReference>
<dbReference type="PANTHER" id="PTHR46402:SF2">
    <property type="entry name" value="HISTONE-LYSINE N-TRIMETHYLTRANSFERASE SMYD5"/>
    <property type="match status" value="1"/>
</dbReference>
<dbReference type="Gene3D" id="2.170.270.10">
    <property type="entry name" value="SET domain"/>
    <property type="match status" value="1"/>
</dbReference>
<dbReference type="PANTHER" id="PTHR46402">
    <property type="entry name" value="SET AND MYND DOMAIN-CONTAINING PROTEIN 5"/>
    <property type="match status" value="1"/>
</dbReference>
<dbReference type="GO" id="GO:0045814">
    <property type="term" value="P:negative regulation of gene expression, epigenetic"/>
    <property type="evidence" value="ECO:0007669"/>
    <property type="project" value="TreeGrafter"/>
</dbReference>
<accession>A0A9N9E4J2</accession>
<keyword evidence="3" id="KW-0949">S-adenosyl-L-methionine</keyword>